<dbReference type="SUPFAM" id="SSF55874">
    <property type="entry name" value="ATPase domain of HSP90 chaperone/DNA topoisomerase II/histidine kinase"/>
    <property type="match status" value="1"/>
</dbReference>
<proteinExistence type="predicted"/>
<feature type="transmembrane region" description="Helical" evidence="15">
    <location>
        <begin position="311"/>
        <end position="331"/>
    </location>
</feature>
<keyword evidence="13 15" id="KW-0472">Membrane</keyword>
<name>A0A1E3AWM2_9FIRM</name>
<sequence length="605" mass="69307">MNKLKEYFNSLNLQNKLRLCFIFLILLPSLTIGIAYYGVSYHSIIDIAKKNILDVVVKNTQLIDRQMSYIQESAVNFNVDADMYSLLSDVDTVPDSELLIKDKKIQAVLQKYFVDDDIVTTTVMTEKFIFGDNSQLKVPVNNFFSSALWEGLREHRGEAQWVPTYVVKDTFGLDYAVENPTVYSMIQPLNPTYIDPEKPSDTKALSEDFNAVLVISFRDNLIREMFESSNSVENSQFCISSMGGEIVSHSDSSKAGTTQELPWLEHITDKTGNMVLRYQGEKMLVCYEVSQVTGWVFASITPVRGLVHNVISLQMLTVFLGILIFILAMLVSKIFARKITLPIEKLVGAMKQVGKGDFSVRLATNGRDELQYLTEKYNDMSERIQILIEENYESEIRNRESEIMALNLQMNPHFLYNTLNIINMMALEEGNEEISRMLLCLSDMLQYTFRNKQELAAFSEEYLWLQNYLHIMEMRFEGKFKVVYEVERELGQYKVPKLLLQPLVENAVVHGFRDMKSGGCLYIRGAAETDAVILEVEDNGCGMSGEEIEKAMHGDYHRIGLENTQRRIQLLYGERGSMQIMSEPGKGTRIRIRIPLQEKEKREGS</sequence>
<evidence type="ECO:0000256" key="1">
    <source>
        <dbReference type="ARBA" id="ARBA00000085"/>
    </source>
</evidence>
<dbReference type="SMART" id="SM00387">
    <property type="entry name" value="HATPase_c"/>
    <property type="match status" value="1"/>
</dbReference>
<comment type="catalytic activity">
    <reaction evidence="1">
        <text>ATP + protein L-histidine = ADP + protein N-phospho-L-histidine.</text>
        <dbReference type="EC" id="2.7.13.3"/>
    </reaction>
</comment>
<dbReference type="GeneID" id="93299321"/>
<keyword evidence="12" id="KW-0902">Two-component regulatory system</keyword>
<dbReference type="PANTHER" id="PTHR34220">
    <property type="entry name" value="SENSOR HISTIDINE KINASE YPDA"/>
    <property type="match status" value="1"/>
</dbReference>
<reference evidence="18 19" key="1">
    <citation type="submission" date="2016-07" db="EMBL/GenBank/DDBJ databases">
        <title>Characterization of isolates of Eisenbergiella tayi derived from blood cultures, using whole genome sequencing.</title>
        <authorList>
            <person name="Burdz T."/>
            <person name="Wiebe D."/>
            <person name="Huynh C."/>
            <person name="Bernard K."/>
        </authorList>
    </citation>
    <scope>NUCLEOTIDE SEQUENCE [LARGE SCALE GENOMIC DNA]</scope>
    <source>
        <strain evidence="18 19">NML 120489</strain>
    </source>
</reference>
<keyword evidence="8" id="KW-0547">Nucleotide-binding</keyword>
<dbReference type="PRINTS" id="PR00344">
    <property type="entry name" value="BCTRLSENSOR"/>
</dbReference>
<keyword evidence="9 18" id="KW-0418">Kinase</keyword>
<dbReference type="InterPro" id="IPR050640">
    <property type="entry name" value="Bact_2-comp_sensor_kinase"/>
</dbReference>
<evidence type="ECO:0000313" key="18">
    <source>
        <dbReference type="EMBL" id="ODM13095.1"/>
    </source>
</evidence>
<accession>A0A1E3AWM2</accession>
<dbReference type="Gene3D" id="3.30.450.20">
    <property type="entry name" value="PAS domain"/>
    <property type="match status" value="1"/>
</dbReference>
<evidence type="ECO:0000256" key="15">
    <source>
        <dbReference type="SAM" id="Phobius"/>
    </source>
</evidence>
<dbReference type="CDD" id="cd06225">
    <property type="entry name" value="HAMP"/>
    <property type="match status" value="1"/>
</dbReference>
<dbReference type="Pfam" id="PF02518">
    <property type="entry name" value="HATPase_c"/>
    <property type="match status" value="1"/>
</dbReference>
<comment type="subcellular location">
    <subcellularLocation>
        <location evidence="2">Cell membrane</location>
        <topology evidence="2">Multi-pass membrane protein</topology>
    </subcellularLocation>
</comment>
<dbReference type="SUPFAM" id="SSF158472">
    <property type="entry name" value="HAMP domain-like"/>
    <property type="match status" value="1"/>
</dbReference>
<dbReference type="Pfam" id="PF06580">
    <property type="entry name" value="His_kinase"/>
    <property type="match status" value="1"/>
</dbReference>
<feature type="domain" description="Histidine kinase" evidence="16">
    <location>
        <begin position="500"/>
        <end position="598"/>
    </location>
</feature>
<keyword evidence="14" id="KW-0175">Coiled coil</keyword>
<evidence type="ECO:0000256" key="2">
    <source>
        <dbReference type="ARBA" id="ARBA00004651"/>
    </source>
</evidence>
<evidence type="ECO:0000256" key="5">
    <source>
        <dbReference type="ARBA" id="ARBA00022553"/>
    </source>
</evidence>
<dbReference type="RefSeq" id="WP_069155820.1">
    <property type="nucleotide sequence ID" value="NZ_DBFYTC010000171.1"/>
</dbReference>
<dbReference type="PROSITE" id="PS50109">
    <property type="entry name" value="HIS_KIN"/>
    <property type="match status" value="1"/>
</dbReference>
<evidence type="ECO:0000256" key="9">
    <source>
        <dbReference type="ARBA" id="ARBA00022777"/>
    </source>
</evidence>
<dbReference type="Proteomes" id="UP000095003">
    <property type="component" value="Unassembled WGS sequence"/>
</dbReference>
<comment type="caution">
    <text evidence="18">The sequence shown here is derived from an EMBL/GenBank/DDBJ whole genome shotgun (WGS) entry which is preliminary data.</text>
</comment>
<gene>
    <name evidence="18" type="primary">ypdA_5</name>
    <name evidence="18" type="ORF">BEH84_00810</name>
</gene>
<keyword evidence="6 18" id="KW-0808">Transferase</keyword>
<keyword evidence="4" id="KW-1003">Cell membrane</keyword>
<dbReference type="SMART" id="SM00304">
    <property type="entry name" value="HAMP"/>
    <property type="match status" value="1"/>
</dbReference>
<dbReference type="PROSITE" id="PS50885">
    <property type="entry name" value="HAMP"/>
    <property type="match status" value="1"/>
</dbReference>
<dbReference type="InterPro" id="IPR003660">
    <property type="entry name" value="HAMP_dom"/>
</dbReference>
<evidence type="ECO:0000256" key="3">
    <source>
        <dbReference type="ARBA" id="ARBA00012438"/>
    </source>
</evidence>
<dbReference type="PANTHER" id="PTHR34220:SF11">
    <property type="entry name" value="SENSOR PROTEIN KINASE HPTS"/>
    <property type="match status" value="1"/>
</dbReference>
<feature type="coiled-coil region" evidence="14">
    <location>
        <begin position="370"/>
        <end position="409"/>
    </location>
</feature>
<keyword evidence="7 15" id="KW-0812">Transmembrane</keyword>
<dbReference type="EMBL" id="MCGI01000001">
    <property type="protein sequence ID" value="ODM13095.1"/>
    <property type="molecule type" value="Genomic_DNA"/>
</dbReference>
<organism evidence="18 19">
    <name type="scientific">Eisenbergiella tayi</name>
    <dbReference type="NCBI Taxonomy" id="1432052"/>
    <lineage>
        <taxon>Bacteria</taxon>
        <taxon>Bacillati</taxon>
        <taxon>Bacillota</taxon>
        <taxon>Clostridia</taxon>
        <taxon>Lachnospirales</taxon>
        <taxon>Lachnospiraceae</taxon>
        <taxon>Eisenbergiella</taxon>
    </lineage>
</organism>
<dbReference type="GO" id="GO:0000155">
    <property type="term" value="F:phosphorelay sensor kinase activity"/>
    <property type="evidence" value="ECO:0007669"/>
    <property type="project" value="InterPro"/>
</dbReference>
<dbReference type="PATRIC" id="fig|1432052.3.peg.897"/>
<dbReference type="GO" id="GO:0005524">
    <property type="term" value="F:ATP binding"/>
    <property type="evidence" value="ECO:0007669"/>
    <property type="project" value="UniProtKB-KW"/>
</dbReference>
<dbReference type="Pfam" id="PF00672">
    <property type="entry name" value="HAMP"/>
    <property type="match status" value="1"/>
</dbReference>
<evidence type="ECO:0000256" key="13">
    <source>
        <dbReference type="ARBA" id="ARBA00023136"/>
    </source>
</evidence>
<dbReference type="Gene3D" id="3.30.565.10">
    <property type="entry name" value="Histidine kinase-like ATPase, C-terminal domain"/>
    <property type="match status" value="1"/>
</dbReference>
<evidence type="ECO:0000259" key="16">
    <source>
        <dbReference type="PROSITE" id="PS50109"/>
    </source>
</evidence>
<feature type="domain" description="HAMP" evidence="17">
    <location>
        <begin position="337"/>
        <end position="389"/>
    </location>
</feature>
<dbReference type="InterPro" id="IPR004358">
    <property type="entry name" value="Sig_transdc_His_kin-like_C"/>
</dbReference>
<evidence type="ECO:0000256" key="7">
    <source>
        <dbReference type="ARBA" id="ARBA00022692"/>
    </source>
</evidence>
<evidence type="ECO:0000259" key="17">
    <source>
        <dbReference type="PROSITE" id="PS50885"/>
    </source>
</evidence>
<dbReference type="InterPro" id="IPR003594">
    <property type="entry name" value="HATPase_dom"/>
</dbReference>
<evidence type="ECO:0000313" key="19">
    <source>
        <dbReference type="Proteomes" id="UP000095003"/>
    </source>
</evidence>
<evidence type="ECO:0000256" key="14">
    <source>
        <dbReference type="SAM" id="Coils"/>
    </source>
</evidence>
<evidence type="ECO:0000256" key="8">
    <source>
        <dbReference type="ARBA" id="ARBA00022741"/>
    </source>
</evidence>
<dbReference type="Gene3D" id="6.10.340.10">
    <property type="match status" value="1"/>
</dbReference>
<protein>
    <recommendedName>
        <fullName evidence="3">histidine kinase</fullName>
        <ecNumber evidence="3">2.7.13.3</ecNumber>
    </recommendedName>
</protein>
<dbReference type="InterPro" id="IPR005467">
    <property type="entry name" value="His_kinase_dom"/>
</dbReference>
<evidence type="ECO:0000256" key="6">
    <source>
        <dbReference type="ARBA" id="ARBA00022679"/>
    </source>
</evidence>
<feature type="transmembrane region" description="Helical" evidence="15">
    <location>
        <begin position="21"/>
        <end position="39"/>
    </location>
</feature>
<keyword evidence="11 15" id="KW-1133">Transmembrane helix</keyword>
<dbReference type="GO" id="GO:0005886">
    <property type="term" value="C:plasma membrane"/>
    <property type="evidence" value="ECO:0007669"/>
    <property type="project" value="UniProtKB-SubCell"/>
</dbReference>
<evidence type="ECO:0000256" key="10">
    <source>
        <dbReference type="ARBA" id="ARBA00022840"/>
    </source>
</evidence>
<keyword evidence="10" id="KW-0067">ATP-binding</keyword>
<dbReference type="AlphaFoldDB" id="A0A1E3AWM2"/>
<dbReference type="InterPro" id="IPR036890">
    <property type="entry name" value="HATPase_C_sf"/>
</dbReference>
<dbReference type="InterPro" id="IPR010559">
    <property type="entry name" value="Sig_transdc_His_kin_internal"/>
</dbReference>
<evidence type="ECO:0000256" key="12">
    <source>
        <dbReference type="ARBA" id="ARBA00023012"/>
    </source>
</evidence>
<keyword evidence="5" id="KW-0597">Phosphoprotein</keyword>
<evidence type="ECO:0000256" key="11">
    <source>
        <dbReference type="ARBA" id="ARBA00022989"/>
    </source>
</evidence>
<dbReference type="EC" id="2.7.13.3" evidence="3"/>
<evidence type="ECO:0000256" key="4">
    <source>
        <dbReference type="ARBA" id="ARBA00022475"/>
    </source>
</evidence>